<keyword evidence="2" id="KW-1185">Reference proteome</keyword>
<evidence type="ECO:0000313" key="2">
    <source>
        <dbReference type="Proteomes" id="UP000093391"/>
    </source>
</evidence>
<dbReference type="InterPro" id="IPR010662">
    <property type="entry name" value="RBBP9/YdeN"/>
</dbReference>
<dbReference type="RefSeq" id="WP_067553086.1">
    <property type="nucleotide sequence ID" value="NZ_CP016895.1"/>
</dbReference>
<proteinExistence type="predicted"/>
<protein>
    <submittedName>
        <fullName evidence="1">Esterase</fullName>
    </submittedName>
</protein>
<evidence type="ECO:0000313" key="1">
    <source>
        <dbReference type="EMBL" id="AOA57686.1"/>
    </source>
</evidence>
<name>A0A1B2LXM4_9GAMM</name>
<accession>A0A1B2LXM4</accession>
<organism evidence="1 2">
    <name type="scientific">Acinetobacter larvae</name>
    <dbReference type="NCBI Taxonomy" id="1789224"/>
    <lineage>
        <taxon>Bacteria</taxon>
        <taxon>Pseudomonadati</taxon>
        <taxon>Pseudomonadota</taxon>
        <taxon>Gammaproteobacteria</taxon>
        <taxon>Moraxellales</taxon>
        <taxon>Moraxellaceae</taxon>
        <taxon>Acinetobacter</taxon>
    </lineage>
</organism>
<dbReference type="Gene3D" id="3.40.50.1820">
    <property type="entry name" value="alpha/beta hydrolase"/>
    <property type="match status" value="1"/>
</dbReference>
<dbReference type="SUPFAM" id="SSF53474">
    <property type="entry name" value="alpha/beta-Hydrolases"/>
    <property type="match status" value="1"/>
</dbReference>
<dbReference type="AlphaFoldDB" id="A0A1B2LXM4"/>
<dbReference type="Proteomes" id="UP000093391">
    <property type="component" value="Chromosome"/>
</dbReference>
<dbReference type="InterPro" id="IPR029058">
    <property type="entry name" value="AB_hydrolase_fold"/>
</dbReference>
<gene>
    <name evidence="1" type="ORF">BFG52_04470</name>
</gene>
<dbReference type="GO" id="GO:0016787">
    <property type="term" value="F:hydrolase activity"/>
    <property type="evidence" value="ECO:0007669"/>
    <property type="project" value="InterPro"/>
</dbReference>
<dbReference type="Pfam" id="PF06821">
    <property type="entry name" value="Ser_hydrolase"/>
    <property type="match status" value="1"/>
</dbReference>
<reference evidence="1 2" key="1">
    <citation type="submission" date="2016-08" db="EMBL/GenBank/DDBJ databases">
        <authorList>
            <person name="Seilhamer J.J."/>
        </authorList>
    </citation>
    <scope>NUCLEOTIDE SEQUENCE [LARGE SCALE GENOMIC DNA]</scope>
    <source>
        <strain evidence="1 2">BRTC-1</strain>
    </source>
</reference>
<dbReference type="OrthoDB" id="9804993at2"/>
<dbReference type="EMBL" id="CP016895">
    <property type="protein sequence ID" value="AOA57686.1"/>
    <property type="molecule type" value="Genomic_DNA"/>
</dbReference>
<sequence length="202" mass="22923">MIHSIIVPGVGGSESNHWQTWLQQQLMFSSRVEQKDWQAPVLSTWVEHWVNTVKNAPDSLQIIAHSFGCLTSVAALAQHPELAYKVKKMVLVAPANPSRFSAQGFAQAGQLNFADYFRDIQLTVATDLIMSENDPWFAEQDVRALAQHWQLQPRNLGQVGHINVAAGFGPFPEIFEHLLNEQPRRSVYRTVEEQDVYLRYAI</sequence>
<dbReference type="KEGG" id="ala:BFG52_04470"/>
<dbReference type="STRING" id="1789224.BFG52_04470"/>